<sequence>DAFWGPGEPYADDGRIEVFKVNISDEEIDSLKSLITPNRLVAPLEGCSKSQTTHDLMRNLSEVMISFDWKQHQHFLNTFKQYRTGNFLDTFSIEVKNLEAIGDALNSSPLGTASYLMSVWSLFSSRDPLKPLSQLFTLDELATVSYLHYVTETTPRALRIMDTMLNNDDESQRLQVLVPTGLLQSPETPWSTTRSICQHRYLNITSFTEVKKGGVFQHLQDPQAFAADVFRFVELTLLHK</sequence>
<keyword evidence="2" id="KW-0378">Hydrolase</keyword>
<name>A0A3P7LZF9_CYLGO</name>
<accession>A0A3P7LZF9</accession>
<evidence type="ECO:0000313" key="5">
    <source>
        <dbReference type="Proteomes" id="UP000271889"/>
    </source>
</evidence>
<reference evidence="4 5" key="1">
    <citation type="submission" date="2018-11" db="EMBL/GenBank/DDBJ databases">
        <authorList>
            <consortium name="Pathogen Informatics"/>
        </authorList>
    </citation>
    <scope>NUCLEOTIDE SEQUENCE [LARGE SCALE GENOMIC DNA]</scope>
</reference>
<organism evidence="4 5">
    <name type="scientific">Cylicostephanus goldi</name>
    <name type="common">Nematode worm</name>
    <dbReference type="NCBI Taxonomy" id="71465"/>
    <lineage>
        <taxon>Eukaryota</taxon>
        <taxon>Metazoa</taxon>
        <taxon>Ecdysozoa</taxon>
        <taxon>Nematoda</taxon>
        <taxon>Chromadorea</taxon>
        <taxon>Rhabditida</taxon>
        <taxon>Rhabditina</taxon>
        <taxon>Rhabditomorpha</taxon>
        <taxon>Strongyloidea</taxon>
        <taxon>Strongylidae</taxon>
        <taxon>Cylicostephanus</taxon>
    </lineage>
</organism>
<dbReference type="PANTHER" id="PTHR21661:SF16">
    <property type="entry name" value="EPOXIDE HYDROLASE"/>
    <property type="match status" value="1"/>
</dbReference>
<feature type="domain" description="Epoxide hydrolase N-terminal" evidence="3">
    <location>
        <begin position="17"/>
        <end position="85"/>
    </location>
</feature>
<dbReference type="SUPFAM" id="SSF53474">
    <property type="entry name" value="alpha/beta-Hydrolases"/>
    <property type="match status" value="1"/>
</dbReference>
<evidence type="ECO:0000256" key="2">
    <source>
        <dbReference type="ARBA" id="ARBA00022801"/>
    </source>
</evidence>
<evidence type="ECO:0000313" key="4">
    <source>
        <dbReference type="EMBL" id="VDN22374.1"/>
    </source>
</evidence>
<dbReference type="GO" id="GO:0004301">
    <property type="term" value="F:epoxide hydrolase activity"/>
    <property type="evidence" value="ECO:0007669"/>
    <property type="project" value="TreeGrafter"/>
</dbReference>
<evidence type="ECO:0000259" key="3">
    <source>
        <dbReference type="Pfam" id="PF06441"/>
    </source>
</evidence>
<dbReference type="OrthoDB" id="7130006at2759"/>
<dbReference type="PANTHER" id="PTHR21661">
    <property type="entry name" value="EPOXIDE HYDROLASE 1-RELATED"/>
    <property type="match status" value="1"/>
</dbReference>
<gene>
    <name evidence="4" type="ORF">CGOC_LOCUS9283</name>
</gene>
<comment type="similarity">
    <text evidence="1">Belongs to the peptidase S33 family.</text>
</comment>
<feature type="non-terminal residue" evidence="4">
    <location>
        <position position="1"/>
    </location>
</feature>
<proteinExistence type="inferred from homology"/>
<dbReference type="GO" id="GO:0097176">
    <property type="term" value="P:epoxide metabolic process"/>
    <property type="evidence" value="ECO:0007669"/>
    <property type="project" value="TreeGrafter"/>
</dbReference>
<dbReference type="AlphaFoldDB" id="A0A3P7LZF9"/>
<dbReference type="Gene3D" id="3.40.50.1820">
    <property type="entry name" value="alpha/beta hydrolase"/>
    <property type="match status" value="2"/>
</dbReference>
<protein>
    <recommendedName>
        <fullName evidence="3">Epoxide hydrolase N-terminal domain-containing protein</fullName>
    </recommendedName>
</protein>
<keyword evidence="5" id="KW-1185">Reference proteome</keyword>
<evidence type="ECO:0000256" key="1">
    <source>
        <dbReference type="ARBA" id="ARBA00010088"/>
    </source>
</evidence>
<dbReference type="InterPro" id="IPR029058">
    <property type="entry name" value="AB_hydrolase_fold"/>
</dbReference>
<dbReference type="Pfam" id="PF06441">
    <property type="entry name" value="EHN"/>
    <property type="match status" value="1"/>
</dbReference>
<dbReference type="EMBL" id="UYRV01106416">
    <property type="protein sequence ID" value="VDN22374.1"/>
    <property type="molecule type" value="Genomic_DNA"/>
</dbReference>
<dbReference type="InterPro" id="IPR010497">
    <property type="entry name" value="Epoxide_hydro_N"/>
</dbReference>
<dbReference type="Proteomes" id="UP000271889">
    <property type="component" value="Unassembled WGS sequence"/>
</dbReference>